<evidence type="ECO:0000256" key="1">
    <source>
        <dbReference type="SAM" id="MobiDB-lite"/>
    </source>
</evidence>
<feature type="region of interest" description="Disordered" evidence="1">
    <location>
        <begin position="1"/>
        <end position="29"/>
    </location>
</feature>
<dbReference type="EMBL" id="MU155342">
    <property type="protein sequence ID" value="KAF9475220.1"/>
    <property type="molecule type" value="Genomic_DNA"/>
</dbReference>
<dbReference type="OrthoDB" id="3049802at2759"/>
<dbReference type="InterPro" id="IPR001810">
    <property type="entry name" value="F-box_dom"/>
</dbReference>
<comment type="caution">
    <text evidence="3">The sequence shown here is derived from an EMBL/GenBank/DDBJ whole genome shotgun (WGS) entry which is preliminary data.</text>
</comment>
<feature type="compositionally biased region" description="Polar residues" evidence="1">
    <location>
        <begin position="1"/>
        <end position="14"/>
    </location>
</feature>
<evidence type="ECO:0000313" key="3">
    <source>
        <dbReference type="EMBL" id="KAF9475220.1"/>
    </source>
</evidence>
<dbReference type="SMART" id="SM00256">
    <property type="entry name" value="FBOX"/>
    <property type="match status" value="1"/>
</dbReference>
<dbReference type="Pfam" id="PF12937">
    <property type="entry name" value="F-box-like"/>
    <property type="match status" value="1"/>
</dbReference>
<organism evidence="3 4">
    <name type="scientific">Pholiota conissans</name>
    <dbReference type="NCBI Taxonomy" id="109636"/>
    <lineage>
        <taxon>Eukaryota</taxon>
        <taxon>Fungi</taxon>
        <taxon>Dikarya</taxon>
        <taxon>Basidiomycota</taxon>
        <taxon>Agaricomycotina</taxon>
        <taxon>Agaricomycetes</taxon>
        <taxon>Agaricomycetidae</taxon>
        <taxon>Agaricales</taxon>
        <taxon>Agaricineae</taxon>
        <taxon>Strophariaceae</taxon>
        <taxon>Pholiota</taxon>
    </lineage>
</organism>
<dbReference type="Gene3D" id="1.20.1280.50">
    <property type="match status" value="1"/>
</dbReference>
<keyword evidence="4" id="KW-1185">Reference proteome</keyword>
<dbReference type="Proteomes" id="UP000807469">
    <property type="component" value="Unassembled WGS sequence"/>
</dbReference>
<proteinExistence type="predicted"/>
<dbReference type="InterPro" id="IPR036047">
    <property type="entry name" value="F-box-like_dom_sf"/>
</dbReference>
<feature type="domain" description="F-box" evidence="2">
    <location>
        <begin position="31"/>
        <end position="76"/>
    </location>
</feature>
<protein>
    <recommendedName>
        <fullName evidence="2">F-box domain-containing protein</fullName>
    </recommendedName>
</protein>
<dbReference type="SUPFAM" id="SSF81383">
    <property type="entry name" value="F-box domain"/>
    <property type="match status" value="1"/>
</dbReference>
<dbReference type="AlphaFoldDB" id="A0A9P5YWJ9"/>
<reference evidence="3" key="1">
    <citation type="submission" date="2020-11" db="EMBL/GenBank/DDBJ databases">
        <authorList>
            <consortium name="DOE Joint Genome Institute"/>
            <person name="Ahrendt S."/>
            <person name="Riley R."/>
            <person name="Andreopoulos W."/>
            <person name="Labutti K."/>
            <person name="Pangilinan J."/>
            <person name="Ruiz-Duenas F.J."/>
            <person name="Barrasa J.M."/>
            <person name="Sanchez-Garcia M."/>
            <person name="Camarero S."/>
            <person name="Miyauchi S."/>
            <person name="Serrano A."/>
            <person name="Linde D."/>
            <person name="Babiker R."/>
            <person name="Drula E."/>
            <person name="Ayuso-Fernandez I."/>
            <person name="Pacheco R."/>
            <person name="Padilla G."/>
            <person name="Ferreira P."/>
            <person name="Barriuso J."/>
            <person name="Kellner H."/>
            <person name="Castanera R."/>
            <person name="Alfaro M."/>
            <person name="Ramirez L."/>
            <person name="Pisabarro A.G."/>
            <person name="Kuo A."/>
            <person name="Tritt A."/>
            <person name="Lipzen A."/>
            <person name="He G."/>
            <person name="Yan M."/>
            <person name="Ng V."/>
            <person name="Cullen D."/>
            <person name="Martin F."/>
            <person name="Rosso M.-N."/>
            <person name="Henrissat B."/>
            <person name="Hibbett D."/>
            <person name="Martinez A.T."/>
            <person name="Grigoriev I.V."/>
        </authorList>
    </citation>
    <scope>NUCLEOTIDE SEQUENCE</scope>
    <source>
        <strain evidence="3">CIRM-BRFM 674</strain>
    </source>
</reference>
<gene>
    <name evidence="3" type="ORF">BDN70DRAFT_269967</name>
</gene>
<dbReference type="PROSITE" id="PS50181">
    <property type="entry name" value="FBOX"/>
    <property type="match status" value="1"/>
</dbReference>
<name>A0A9P5YWJ9_9AGAR</name>
<accession>A0A9P5YWJ9</accession>
<sequence>MASTVMSAITSSSRRLGKKTKTKVPGDVDQNTHQRHLPFEIWSLVFSHLSTSDLTSVARVSRTFLPICRSALYRSVTLRSDNPNHIYTFNVLEHIKDLTGSVKHATFYTAWTPWMPAMPTTTWVDIDVFALLTGLRTLTLIGCPFILPDEQTKFVEVVGKRCPALRGFTYVPLYSMAFPSPSLEIRGLEFVTWPTFLCTVFSKLD</sequence>
<evidence type="ECO:0000259" key="2">
    <source>
        <dbReference type="PROSITE" id="PS50181"/>
    </source>
</evidence>
<evidence type="ECO:0000313" key="4">
    <source>
        <dbReference type="Proteomes" id="UP000807469"/>
    </source>
</evidence>